<comment type="caution">
    <text evidence="1">The sequence shown here is derived from an EMBL/GenBank/DDBJ whole genome shotgun (WGS) entry which is preliminary data.</text>
</comment>
<sequence>MVHQIMMYFTSSSTLMYFTSFKHMDGLRQGKPCGKRGKKPCGCDKASPAFGWLGRRKNGASSEVIPMAMGHVKGGGMYEYDITCPPLATSIAYHIATSHIEWPTLSLCWLLPCLFLPDNALIVCPLSWNLEECVCGGRQQ</sequence>
<organism evidence="1 2">
    <name type="scientific">Nelumbo nucifera</name>
    <name type="common">Sacred lotus</name>
    <dbReference type="NCBI Taxonomy" id="4432"/>
    <lineage>
        <taxon>Eukaryota</taxon>
        <taxon>Viridiplantae</taxon>
        <taxon>Streptophyta</taxon>
        <taxon>Embryophyta</taxon>
        <taxon>Tracheophyta</taxon>
        <taxon>Spermatophyta</taxon>
        <taxon>Magnoliopsida</taxon>
        <taxon>Proteales</taxon>
        <taxon>Nelumbonaceae</taxon>
        <taxon>Nelumbo</taxon>
    </lineage>
</organism>
<gene>
    <name evidence="1" type="ORF">HUJ06_026831</name>
</gene>
<protein>
    <submittedName>
        <fullName evidence="1">Uncharacterized protein</fullName>
    </submittedName>
</protein>
<keyword evidence="2" id="KW-1185">Reference proteome</keyword>
<accession>A0A822XYI8</accession>
<evidence type="ECO:0000313" key="1">
    <source>
        <dbReference type="EMBL" id="DAD25367.1"/>
    </source>
</evidence>
<proteinExistence type="predicted"/>
<reference evidence="1 2" key="1">
    <citation type="journal article" date="2020" name="Mol. Biol. Evol.">
        <title>Distinct Expression and Methylation Patterns for Genes with Different Fates following a Single Whole-Genome Duplication in Flowering Plants.</title>
        <authorList>
            <person name="Shi T."/>
            <person name="Rahmani R.S."/>
            <person name="Gugger P.F."/>
            <person name="Wang M."/>
            <person name="Li H."/>
            <person name="Zhang Y."/>
            <person name="Li Z."/>
            <person name="Wang Q."/>
            <person name="Van de Peer Y."/>
            <person name="Marchal K."/>
            <person name="Chen J."/>
        </authorList>
    </citation>
    <scope>NUCLEOTIDE SEQUENCE [LARGE SCALE GENOMIC DNA]</scope>
    <source>
        <tissue evidence="1">Leaf</tissue>
    </source>
</reference>
<dbReference type="AlphaFoldDB" id="A0A822XYI8"/>
<evidence type="ECO:0000313" key="2">
    <source>
        <dbReference type="Proteomes" id="UP000607653"/>
    </source>
</evidence>
<dbReference type="EMBL" id="DUZY01000001">
    <property type="protein sequence ID" value="DAD25367.1"/>
    <property type="molecule type" value="Genomic_DNA"/>
</dbReference>
<name>A0A822XYI8_NELNU</name>
<dbReference type="Proteomes" id="UP000607653">
    <property type="component" value="Unassembled WGS sequence"/>
</dbReference>